<feature type="transmembrane region" description="Helical" evidence="17">
    <location>
        <begin position="112"/>
        <end position="130"/>
    </location>
</feature>
<evidence type="ECO:0000256" key="9">
    <source>
        <dbReference type="ARBA" id="ARBA00022692"/>
    </source>
</evidence>
<evidence type="ECO:0000256" key="3">
    <source>
        <dbReference type="ARBA" id="ARBA00004308"/>
    </source>
</evidence>
<comment type="subcellular location">
    <subcellularLocation>
        <location evidence="3">Endomembrane system</location>
    </subcellularLocation>
    <subcellularLocation>
        <location evidence="2">Membrane</location>
        <topology evidence="2">Multi-pass membrane protein</topology>
    </subcellularLocation>
</comment>
<dbReference type="EMBL" id="MFGW01000098">
    <property type="protein sequence ID" value="OGF66078.1"/>
    <property type="molecule type" value="Genomic_DNA"/>
</dbReference>
<accession>A0A1F5VRW7</accession>
<keyword evidence="7" id="KW-0444">Lipid biosynthesis</keyword>
<comment type="similarity">
    <text evidence="4 16">Belongs to the CDP-alcohol phosphatidyltransferase class-I family.</text>
</comment>
<dbReference type="Gene3D" id="1.20.120.1760">
    <property type="match status" value="1"/>
</dbReference>
<keyword evidence="14" id="KW-1208">Phospholipid metabolism</keyword>
<evidence type="ECO:0000256" key="11">
    <source>
        <dbReference type="ARBA" id="ARBA00023098"/>
    </source>
</evidence>
<keyword evidence="12 17" id="KW-0472">Membrane</keyword>
<comment type="caution">
    <text evidence="18">The sequence shown here is derived from an EMBL/GenBank/DDBJ whole genome shotgun (WGS) entry which is preliminary data.</text>
</comment>
<dbReference type="InterPro" id="IPR048254">
    <property type="entry name" value="CDP_ALCOHOL_P_TRANSF_CS"/>
</dbReference>
<dbReference type="Proteomes" id="UP000178943">
    <property type="component" value="Unassembled WGS sequence"/>
</dbReference>
<dbReference type="GO" id="GO:0016020">
    <property type="term" value="C:membrane"/>
    <property type="evidence" value="ECO:0007669"/>
    <property type="project" value="UniProtKB-SubCell"/>
</dbReference>
<evidence type="ECO:0000256" key="15">
    <source>
        <dbReference type="ARBA" id="ARBA00032361"/>
    </source>
</evidence>
<protein>
    <recommendedName>
        <fullName evidence="6">CDP-diacylglycerol--serine O-phosphatidyltransferase</fullName>
        <ecNumber evidence="5">2.7.8.8</ecNumber>
    </recommendedName>
    <alternativeName>
        <fullName evidence="15">Phosphatidylserine synthase</fullName>
    </alternativeName>
</protein>
<gene>
    <name evidence="18" type="ORF">A2Y62_00275</name>
</gene>
<feature type="transmembrane region" description="Helical" evidence="17">
    <location>
        <begin position="45"/>
        <end position="61"/>
    </location>
</feature>
<evidence type="ECO:0000256" key="4">
    <source>
        <dbReference type="ARBA" id="ARBA00010441"/>
    </source>
</evidence>
<dbReference type="InterPro" id="IPR043130">
    <property type="entry name" value="CDP-OH_PTrfase_TM_dom"/>
</dbReference>
<feature type="transmembrane region" description="Helical" evidence="17">
    <location>
        <begin position="207"/>
        <end position="236"/>
    </location>
</feature>
<evidence type="ECO:0000256" key="10">
    <source>
        <dbReference type="ARBA" id="ARBA00022989"/>
    </source>
</evidence>
<evidence type="ECO:0000256" key="16">
    <source>
        <dbReference type="RuleBase" id="RU003750"/>
    </source>
</evidence>
<evidence type="ECO:0000256" key="6">
    <source>
        <dbReference type="ARBA" id="ARBA00017171"/>
    </source>
</evidence>
<dbReference type="GO" id="GO:0012505">
    <property type="term" value="C:endomembrane system"/>
    <property type="evidence" value="ECO:0007669"/>
    <property type="project" value="UniProtKB-SubCell"/>
</dbReference>
<keyword evidence="11" id="KW-0443">Lipid metabolism</keyword>
<evidence type="ECO:0000256" key="12">
    <source>
        <dbReference type="ARBA" id="ARBA00023136"/>
    </source>
</evidence>
<dbReference type="STRING" id="1817863.A2Y62_00275"/>
<dbReference type="AlphaFoldDB" id="A0A1F5VRW7"/>
<evidence type="ECO:0000256" key="8">
    <source>
        <dbReference type="ARBA" id="ARBA00022679"/>
    </source>
</evidence>
<dbReference type="PROSITE" id="PS00379">
    <property type="entry name" value="CDP_ALCOHOL_P_TRANSF"/>
    <property type="match status" value="1"/>
</dbReference>
<evidence type="ECO:0000256" key="13">
    <source>
        <dbReference type="ARBA" id="ARBA00023209"/>
    </source>
</evidence>
<dbReference type="Pfam" id="PF01066">
    <property type="entry name" value="CDP-OH_P_transf"/>
    <property type="match status" value="1"/>
</dbReference>
<evidence type="ECO:0000256" key="7">
    <source>
        <dbReference type="ARBA" id="ARBA00022516"/>
    </source>
</evidence>
<keyword evidence="10 17" id="KW-1133">Transmembrane helix</keyword>
<reference evidence="18 19" key="1">
    <citation type="journal article" date="2016" name="Nat. Commun.">
        <title>Thousands of microbial genomes shed light on interconnected biogeochemical processes in an aquifer system.</title>
        <authorList>
            <person name="Anantharaman K."/>
            <person name="Brown C.T."/>
            <person name="Hug L.A."/>
            <person name="Sharon I."/>
            <person name="Castelle C.J."/>
            <person name="Probst A.J."/>
            <person name="Thomas B.C."/>
            <person name="Singh A."/>
            <person name="Wilkins M.J."/>
            <person name="Karaoz U."/>
            <person name="Brodie E.L."/>
            <person name="Williams K.H."/>
            <person name="Hubbard S.S."/>
            <person name="Banfield J.F."/>
        </authorList>
    </citation>
    <scope>NUCLEOTIDE SEQUENCE [LARGE SCALE GENOMIC DNA]</scope>
</reference>
<dbReference type="InterPro" id="IPR000462">
    <property type="entry name" value="CDP-OH_P_trans"/>
</dbReference>
<feature type="transmembrane region" description="Helical" evidence="17">
    <location>
        <begin position="142"/>
        <end position="162"/>
    </location>
</feature>
<feature type="transmembrane region" description="Helical" evidence="17">
    <location>
        <begin position="168"/>
        <end position="187"/>
    </location>
</feature>
<name>A0A1F5VRW7_9BACT</name>
<evidence type="ECO:0000313" key="18">
    <source>
        <dbReference type="EMBL" id="OGF66078.1"/>
    </source>
</evidence>
<dbReference type="InterPro" id="IPR004533">
    <property type="entry name" value="CDP-diaglyc--ser_O-PTrfase"/>
</dbReference>
<evidence type="ECO:0000256" key="2">
    <source>
        <dbReference type="ARBA" id="ARBA00004141"/>
    </source>
</evidence>
<keyword evidence="9 17" id="KW-0812">Transmembrane</keyword>
<evidence type="ECO:0000256" key="5">
    <source>
        <dbReference type="ARBA" id="ARBA00013174"/>
    </source>
</evidence>
<comment type="catalytic activity">
    <reaction evidence="1">
        <text>a CDP-1,2-diacyl-sn-glycerol + L-serine = a 1,2-diacyl-sn-glycero-3-phospho-L-serine + CMP + H(+)</text>
        <dbReference type="Rhea" id="RHEA:16913"/>
        <dbReference type="ChEBI" id="CHEBI:15378"/>
        <dbReference type="ChEBI" id="CHEBI:33384"/>
        <dbReference type="ChEBI" id="CHEBI:57262"/>
        <dbReference type="ChEBI" id="CHEBI:58332"/>
        <dbReference type="ChEBI" id="CHEBI:60377"/>
        <dbReference type="EC" id="2.7.8.8"/>
    </reaction>
</comment>
<evidence type="ECO:0000256" key="14">
    <source>
        <dbReference type="ARBA" id="ARBA00023264"/>
    </source>
</evidence>
<evidence type="ECO:0000256" key="17">
    <source>
        <dbReference type="SAM" id="Phobius"/>
    </source>
</evidence>
<sequence length="270" mass="29682">MKKINIVKKGKKHLSQSVFLFPSLFTIASMYCAFFSIASSVEGKLSRAALYIGFSIILDGLDGRIARALNAHTEIGLQLDSLADIIAFGVAPSILIYYWAFHPYYGGYYSKAGFLAAFLFLMCSAVRLAKFNIISTLTDKRFFIGLPTPASAGVIAALVHYYPQPLKASYASLTAIVLLIILSFLMVSKIKYFSFKSINLRSQKSYFYIIAIAVIIASILTFSQIALISLATIYLLSGIIMRLFGLQQKQPSPSAIIQEKKIGTPSSPHT</sequence>
<evidence type="ECO:0000256" key="1">
    <source>
        <dbReference type="ARBA" id="ARBA00000287"/>
    </source>
</evidence>
<organism evidence="18 19">
    <name type="scientific">Candidatus Fischerbacteria bacterium RBG_13_37_8</name>
    <dbReference type="NCBI Taxonomy" id="1817863"/>
    <lineage>
        <taxon>Bacteria</taxon>
        <taxon>Candidatus Fischeribacteriota</taxon>
    </lineage>
</organism>
<evidence type="ECO:0000313" key="19">
    <source>
        <dbReference type="Proteomes" id="UP000178943"/>
    </source>
</evidence>
<dbReference type="NCBIfam" id="TIGR00473">
    <property type="entry name" value="pssA"/>
    <property type="match status" value="1"/>
</dbReference>
<feature type="transmembrane region" description="Helical" evidence="17">
    <location>
        <begin position="20"/>
        <end position="39"/>
    </location>
</feature>
<feature type="transmembrane region" description="Helical" evidence="17">
    <location>
        <begin position="82"/>
        <end position="100"/>
    </location>
</feature>
<proteinExistence type="inferred from homology"/>
<keyword evidence="13" id="KW-0594">Phospholipid biosynthesis</keyword>
<keyword evidence="8 16" id="KW-0808">Transferase</keyword>
<dbReference type="GO" id="GO:0008654">
    <property type="term" value="P:phospholipid biosynthetic process"/>
    <property type="evidence" value="ECO:0007669"/>
    <property type="project" value="UniProtKB-KW"/>
</dbReference>
<dbReference type="GO" id="GO:0003882">
    <property type="term" value="F:CDP-diacylglycerol-serine O-phosphatidyltransferase activity"/>
    <property type="evidence" value="ECO:0007669"/>
    <property type="project" value="UniProtKB-EC"/>
</dbReference>
<dbReference type="EC" id="2.7.8.8" evidence="5"/>